<evidence type="ECO:0000256" key="4">
    <source>
        <dbReference type="ARBA" id="ARBA00022989"/>
    </source>
</evidence>
<dbReference type="PANTHER" id="PTHR30477:SF13">
    <property type="entry name" value="IRON TRANSPORT SYSTEM MEMBRANE PROTEIN HI_0360-RELATED"/>
    <property type="match status" value="1"/>
</dbReference>
<evidence type="ECO:0000256" key="3">
    <source>
        <dbReference type="ARBA" id="ARBA00022692"/>
    </source>
</evidence>
<keyword evidence="4 7" id="KW-1133">Transmembrane helix</keyword>
<evidence type="ECO:0000313" key="8">
    <source>
        <dbReference type="EMBL" id="MBN9413159.1"/>
    </source>
</evidence>
<reference evidence="8" key="1">
    <citation type="submission" date="2021-02" db="EMBL/GenBank/DDBJ databases">
        <title>Thiocyanate and organic carbon inputs drive convergent selection for specific autotrophic Afipia and Thiobacillus strains within complex microbiomes.</title>
        <authorList>
            <person name="Huddy R.J."/>
            <person name="Sachdeva R."/>
            <person name="Kadzinga F."/>
            <person name="Kantor R.S."/>
            <person name="Harrison S.T.L."/>
            <person name="Banfield J.F."/>
        </authorList>
    </citation>
    <scope>NUCLEOTIDE SEQUENCE</scope>
    <source>
        <strain evidence="8">SCN18_10_11_15_R4_P_38_20</strain>
    </source>
</reference>
<name>A0A8J7TVM3_9PROT</name>
<comment type="caution">
    <text evidence="8">The sequence shown here is derived from an EMBL/GenBank/DDBJ whole genome shotgun (WGS) entry which is preliminary data.</text>
</comment>
<evidence type="ECO:0000256" key="2">
    <source>
        <dbReference type="ARBA" id="ARBA00008034"/>
    </source>
</evidence>
<feature type="transmembrane region" description="Helical" evidence="7">
    <location>
        <begin position="69"/>
        <end position="88"/>
    </location>
</feature>
<dbReference type="CDD" id="cd06550">
    <property type="entry name" value="TM_ABC_iron-siderophores_like"/>
    <property type="match status" value="1"/>
</dbReference>
<dbReference type="GO" id="GO:0043190">
    <property type="term" value="C:ATP-binding cassette (ABC) transporter complex"/>
    <property type="evidence" value="ECO:0007669"/>
    <property type="project" value="InterPro"/>
</dbReference>
<evidence type="ECO:0000256" key="7">
    <source>
        <dbReference type="SAM" id="Phobius"/>
    </source>
</evidence>
<keyword evidence="3 6" id="KW-0812">Transmembrane</keyword>
<evidence type="ECO:0000256" key="1">
    <source>
        <dbReference type="ARBA" id="ARBA00004141"/>
    </source>
</evidence>
<dbReference type="AlphaFoldDB" id="A0A8J7TVM3"/>
<dbReference type="EMBL" id="JAFKGL010000017">
    <property type="protein sequence ID" value="MBN9413159.1"/>
    <property type="molecule type" value="Genomic_DNA"/>
</dbReference>
<evidence type="ECO:0000256" key="6">
    <source>
        <dbReference type="RuleBase" id="RU003943"/>
    </source>
</evidence>
<dbReference type="Gene3D" id="1.10.3470.10">
    <property type="entry name" value="ABC transporter involved in vitamin B12 uptake, BtuC"/>
    <property type="match status" value="1"/>
</dbReference>
<accession>A0A8J7TVM3</accession>
<dbReference type="InterPro" id="IPR037294">
    <property type="entry name" value="ABC_BtuC-like"/>
</dbReference>
<feature type="transmembrane region" description="Helical" evidence="7">
    <location>
        <begin position="100"/>
        <end position="118"/>
    </location>
</feature>
<feature type="transmembrane region" description="Helical" evidence="7">
    <location>
        <begin position="255"/>
        <end position="276"/>
    </location>
</feature>
<dbReference type="Pfam" id="PF00950">
    <property type="entry name" value="ABC-3"/>
    <property type="match status" value="1"/>
</dbReference>
<feature type="transmembrane region" description="Helical" evidence="7">
    <location>
        <begin position="227"/>
        <end position="249"/>
    </location>
</feature>
<dbReference type="Proteomes" id="UP000664414">
    <property type="component" value="Unassembled WGS sequence"/>
</dbReference>
<sequence length="281" mass="30386">MYEFFIEPFGTYPFLRRALIACIALSMGCAPVGVLLVLRRMSLMGDALSHSVLPGVALGYLFMGLSLPAMGIGGMFSGLIVALLASFISRKTVLKEDASFVGFYLIALALGAILVSTKGKNIDLMHILFGSILAVDKASLLLIAGITTISLFVMALIFRPLVLECFDPIFMRSIGGRGSLYHLIFMGLVVLNMVSAFQALGTLMALGMMMLPAITARFWAREIWSLYLVAILVAIVSGFLGLVFSYHYGWPSGPAIILTSGVLYLVTVVFGPYGSLRCRRT</sequence>
<dbReference type="GO" id="GO:0010043">
    <property type="term" value="P:response to zinc ion"/>
    <property type="evidence" value="ECO:0007669"/>
    <property type="project" value="TreeGrafter"/>
</dbReference>
<evidence type="ECO:0000313" key="9">
    <source>
        <dbReference type="Proteomes" id="UP000664414"/>
    </source>
</evidence>
<comment type="similarity">
    <text evidence="2 6">Belongs to the ABC-3 integral membrane protein family.</text>
</comment>
<proteinExistence type="inferred from homology"/>
<feature type="transmembrane region" description="Helical" evidence="7">
    <location>
        <begin position="18"/>
        <end position="38"/>
    </location>
</feature>
<protein>
    <submittedName>
        <fullName evidence="8">Metal ABC transporter permease</fullName>
    </submittedName>
</protein>
<dbReference type="GO" id="GO:0055085">
    <property type="term" value="P:transmembrane transport"/>
    <property type="evidence" value="ECO:0007669"/>
    <property type="project" value="InterPro"/>
</dbReference>
<dbReference type="SUPFAM" id="SSF81345">
    <property type="entry name" value="ABC transporter involved in vitamin B12 uptake, BtuC"/>
    <property type="match status" value="1"/>
</dbReference>
<comment type="subcellular location">
    <subcellularLocation>
        <location evidence="6">Cell membrane</location>
        <topology evidence="6">Multi-pass membrane protein</topology>
    </subcellularLocation>
    <subcellularLocation>
        <location evidence="1">Membrane</location>
        <topology evidence="1">Multi-pass membrane protein</topology>
    </subcellularLocation>
</comment>
<dbReference type="InterPro" id="IPR001626">
    <property type="entry name" value="ABC_TroCD"/>
</dbReference>
<keyword evidence="5 7" id="KW-0472">Membrane</keyword>
<feature type="transmembrane region" description="Helical" evidence="7">
    <location>
        <begin position="138"/>
        <end position="158"/>
    </location>
</feature>
<feature type="transmembrane region" description="Helical" evidence="7">
    <location>
        <begin position="179"/>
        <end position="197"/>
    </location>
</feature>
<keyword evidence="6" id="KW-0813">Transport</keyword>
<organism evidence="8 9">
    <name type="scientific">Candidatus Paracaedimonas acanthamoebae</name>
    <dbReference type="NCBI Taxonomy" id="244581"/>
    <lineage>
        <taxon>Bacteria</taxon>
        <taxon>Pseudomonadati</taxon>
        <taxon>Pseudomonadota</taxon>
        <taxon>Alphaproteobacteria</taxon>
        <taxon>Holosporales</taxon>
        <taxon>Caedimonadaceae</taxon>
        <taxon>Candidatus Paracaedimonas</taxon>
    </lineage>
</organism>
<gene>
    <name evidence="8" type="ORF">J0H12_04465</name>
</gene>
<dbReference type="PANTHER" id="PTHR30477">
    <property type="entry name" value="ABC-TRANSPORTER METAL-BINDING PROTEIN"/>
    <property type="match status" value="1"/>
</dbReference>
<evidence type="ECO:0000256" key="5">
    <source>
        <dbReference type="ARBA" id="ARBA00023136"/>
    </source>
</evidence>